<comment type="caution">
    <text evidence="1">The sequence shown here is derived from an EMBL/GenBank/DDBJ whole genome shotgun (WGS) entry which is preliminary data.</text>
</comment>
<reference evidence="1 2" key="1">
    <citation type="submission" date="2024-01" db="EMBL/GenBank/DDBJ databases">
        <title>The complete chloroplast genome sequence of Lithospermum erythrorhizon: insights into the phylogenetic relationship among Boraginaceae species and the maternal lineages of purple gromwells.</title>
        <authorList>
            <person name="Okada T."/>
            <person name="Watanabe K."/>
        </authorList>
    </citation>
    <scope>NUCLEOTIDE SEQUENCE [LARGE SCALE GENOMIC DNA]</scope>
</reference>
<dbReference type="PANTHER" id="PTHR33116:SF76">
    <property type="entry name" value="DUF4283 DOMAIN-CONTAINING PROTEIN"/>
    <property type="match status" value="1"/>
</dbReference>
<keyword evidence="1" id="KW-0548">Nucleotidyltransferase</keyword>
<keyword evidence="2" id="KW-1185">Reference proteome</keyword>
<name>A0AAV3Q8A4_LITER</name>
<evidence type="ECO:0000313" key="2">
    <source>
        <dbReference type="Proteomes" id="UP001454036"/>
    </source>
</evidence>
<protein>
    <submittedName>
        <fullName evidence="1">Reverse transcriptase</fullName>
    </submittedName>
</protein>
<dbReference type="AlphaFoldDB" id="A0AAV3Q8A4"/>
<organism evidence="1 2">
    <name type="scientific">Lithospermum erythrorhizon</name>
    <name type="common">Purple gromwell</name>
    <name type="synonym">Lithospermum officinale var. erythrorhizon</name>
    <dbReference type="NCBI Taxonomy" id="34254"/>
    <lineage>
        <taxon>Eukaryota</taxon>
        <taxon>Viridiplantae</taxon>
        <taxon>Streptophyta</taxon>
        <taxon>Embryophyta</taxon>
        <taxon>Tracheophyta</taxon>
        <taxon>Spermatophyta</taxon>
        <taxon>Magnoliopsida</taxon>
        <taxon>eudicotyledons</taxon>
        <taxon>Gunneridae</taxon>
        <taxon>Pentapetalae</taxon>
        <taxon>asterids</taxon>
        <taxon>lamiids</taxon>
        <taxon>Boraginales</taxon>
        <taxon>Boraginaceae</taxon>
        <taxon>Boraginoideae</taxon>
        <taxon>Lithospermeae</taxon>
        <taxon>Lithospermum</taxon>
    </lineage>
</organism>
<keyword evidence="1" id="KW-0695">RNA-directed DNA polymerase</keyword>
<dbReference type="EMBL" id="BAABME010003838">
    <property type="protein sequence ID" value="GAA0160294.1"/>
    <property type="molecule type" value="Genomic_DNA"/>
</dbReference>
<dbReference type="Proteomes" id="UP001454036">
    <property type="component" value="Unassembled WGS sequence"/>
</dbReference>
<accession>A0AAV3Q8A4</accession>
<dbReference type="PANTHER" id="PTHR33116">
    <property type="entry name" value="REVERSE TRANSCRIPTASE ZINC-BINDING DOMAIN-CONTAINING PROTEIN-RELATED-RELATED"/>
    <property type="match status" value="1"/>
</dbReference>
<proteinExistence type="predicted"/>
<dbReference type="GO" id="GO:0003964">
    <property type="term" value="F:RNA-directed DNA polymerase activity"/>
    <property type="evidence" value="ECO:0007669"/>
    <property type="project" value="UniProtKB-KW"/>
</dbReference>
<evidence type="ECO:0000313" key="1">
    <source>
        <dbReference type="EMBL" id="GAA0160294.1"/>
    </source>
</evidence>
<gene>
    <name evidence="1" type="ORF">LIER_16878</name>
</gene>
<sequence>MDAFNSLLLHNIQINGFDFHPKCEKLQLTNVYFTDDLFLISGATVRSFKVIHKTLDEFGNMFGLNPNLDKSVCFFAGTSDRNMDKLSSILNISIGALPVRYLGVPLTTWQLRASDCRRLIDNIKNKIDQWKHRHVSYAGRVTLINCLVWYHELLGSMSISAQCLFLPIEVCNEIEKHVRAFLWSGSNLNKYKSKVAWAQVGKRKKEGGLEIKRLHEWNQACMCFHIWNLCSMKETLWVQWINTYRLNGCSFWSLSGKSTDRWVWRKLIRLKDFIRQHITIKIGTGENCNFLFDN</sequence>
<keyword evidence="1" id="KW-0808">Transferase</keyword>